<organism evidence="2 3">
    <name type="scientific">Diaphorina citri</name>
    <name type="common">Asian citrus psyllid</name>
    <dbReference type="NCBI Taxonomy" id="121845"/>
    <lineage>
        <taxon>Eukaryota</taxon>
        <taxon>Metazoa</taxon>
        <taxon>Ecdysozoa</taxon>
        <taxon>Arthropoda</taxon>
        <taxon>Hexapoda</taxon>
        <taxon>Insecta</taxon>
        <taxon>Pterygota</taxon>
        <taxon>Neoptera</taxon>
        <taxon>Paraneoptera</taxon>
        <taxon>Hemiptera</taxon>
        <taxon>Sternorrhyncha</taxon>
        <taxon>Psylloidea</taxon>
        <taxon>Psyllidae</taxon>
        <taxon>Diaphorininae</taxon>
        <taxon>Diaphorina</taxon>
    </lineage>
</organism>
<dbReference type="GeneID" id="103518211"/>
<evidence type="ECO:0000313" key="3">
    <source>
        <dbReference type="RefSeq" id="XP_017303229.1"/>
    </source>
</evidence>
<keyword evidence="2" id="KW-1185">Reference proteome</keyword>
<dbReference type="SMART" id="SM00198">
    <property type="entry name" value="SCP"/>
    <property type="match status" value="1"/>
</dbReference>
<dbReference type="OMA" id="GHFTIME"/>
<dbReference type="Gene3D" id="3.40.33.10">
    <property type="entry name" value="CAP"/>
    <property type="match status" value="1"/>
</dbReference>
<dbReference type="PRINTS" id="PR00837">
    <property type="entry name" value="V5TPXLIKE"/>
</dbReference>
<name>A0A1S4EM36_DIACI</name>
<evidence type="ECO:0000259" key="1">
    <source>
        <dbReference type="SMART" id="SM00198"/>
    </source>
</evidence>
<dbReference type="SUPFAM" id="SSF55797">
    <property type="entry name" value="PR-1-like"/>
    <property type="match status" value="1"/>
</dbReference>
<reference evidence="3" key="1">
    <citation type="submission" date="2025-08" db="UniProtKB">
        <authorList>
            <consortium name="RefSeq"/>
        </authorList>
    </citation>
    <scope>IDENTIFICATION</scope>
</reference>
<dbReference type="KEGG" id="dci:103518211"/>
<dbReference type="AlphaFoldDB" id="A0A1S4EM36"/>
<dbReference type="InterPro" id="IPR035940">
    <property type="entry name" value="CAP_sf"/>
</dbReference>
<evidence type="ECO:0000313" key="2">
    <source>
        <dbReference type="Proteomes" id="UP000079169"/>
    </source>
</evidence>
<feature type="domain" description="SCP" evidence="1">
    <location>
        <begin position="1"/>
        <end position="101"/>
    </location>
</feature>
<protein>
    <submittedName>
        <fullName evidence="3">Pathogenesis-related protein 1A-like</fullName>
    </submittedName>
</protein>
<proteinExistence type="predicted"/>
<dbReference type="Proteomes" id="UP000079169">
    <property type="component" value="Unplaced"/>
</dbReference>
<dbReference type="RefSeq" id="XP_017303229.1">
    <property type="nucleotide sequence ID" value="XM_017447740.1"/>
</dbReference>
<dbReference type="InterPro" id="IPR014044">
    <property type="entry name" value="CAP_dom"/>
</dbReference>
<dbReference type="GO" id="GO:0005576">
    <property type="term" value="C:extracellular region"/>
    <property type="evidence" value="ECO:0007669"/>
    <property type="project" value="UniProtKB-SubCell"/>
</dbReference>
<gene>
    <name evidence="3" type="primary">LOC103518211</name>
</gene>
<dbReference type="PANTHER" id="PTHR10334">
    <property type="entry name" value="CYSTEINE-RICH SECRETORY PROTEIN-RELATED"/>
    <property type="match status" value="1"/>
</dbReference>
<dbReference type="Pfam" id="PF00188">
    <property type="entry name" value="CAP"/>
    <property type="match status" value="1"/>
</dbReference>
<dbReference type="STRING" id="121845.A0A1S4EM36"/>
<sequence length="110" mass="12270">VAKVAKVAQAWASKLIGSIARGGHLQHRPNNKFGENIWMGSGYKFTDEEAVKNAVKSWYDEIRHFTQVVWKSSSKLGVGIARKNGHILVVANYDPPGNYQGQYANNVRRS</sequence>
<feature type="non-terminal residue" evidence="3">
    <location>
        <position position="1"/>
    </location>
</feature>
<dbReference type="PaxDb" id="121845-A0A1S4EM36"/>
<dbReference type="InterPro" id="IPR001283">
    <property type="entry name" value="CRISP-related"/>
</dbReference>
<accession>A0A1S4EM36</accession>